<evidence type="ECO:0000256" key="3">
    <source>
        <dbReference type="ARBA" id="ARBA00023163"/>
    </source>
</evidence>
<evidence type="ECO:0000313" key="7">
    <source>
        <dbReference type="Proteomes" id="UP000004440"/>
    </source>
</evidence>
<keyword evidence="4" id="KW-0472">Membrane</keyword>
<organism evidence="6 7">
    <name type="scientific">Nitrosarchaeum koreense MY1</name>
    <dbReference type="NCBI Taxonomy" id="1001994"/>
    <lineage>
        <taxon>Archaea</taxon>
        <taxon>Nitrososphaerota</taxon>
        <taxon>Nitrososphaeria</taxon>
        <taxon>Nitrosopumilales</taxon>
        <taxon>Nitrosopumilaceae</taxon>
        <taxon>Nitrosarchaeum</taxon>
    </lineage>
</organism>
<dbReference type="SMART" id="SM00418">
    <property type="entry name" value="HTH_ARSR"/>
    <property type="match status" value="1"/>
</dbReference>
<accession>F9CWG7</accession>
<dbReference type="AlphaFoldDB" id="F9CWG7"/>
<reference evidence="6 7" key="1">
    <citation type="journal article" date="2011" name="J. Bacteriol.">
        <title>Genome Sequence of an Ammonia-Oxidizing Soil Archaeon, "Candidatus Nitrosoarchaeum koreensis" MY1.</title>
        <authorList>
            <person name="Kim B.K."/>
            <person name="Jung M.Y."/>
            <person name="Yu D.S."/>
            <person name="Park S.J."/>
            <person name="Oh T.K."/>
            <person name="Rhee S.K."/>
            <person name="Kim J.F."/>
        </authorList>
    </citation>
    <scope>NUCLEOTIDE SEQUENCE [LARGE SCALE GENOMIC DNA]</scope>
    <source>
        <strain evidence="6 7">MY1</strain>
    </source>
</reference>
<comment type="caution">
    <text evidence="6">The sequence shown here is derived from an EMBL/GenBank/DDBJ whole genome shotgun (WGS) entry which is preliminary data.</text>
</comment>
<feature type="transmembrane region" description="Helical" evidence="4">
    <location>
        <begin position="232"/>
        <end position="253"/>
    </location>
</feature>
<keyword evidence="1" id="KW-0805">Transcription regulation</keyword>
<keyword evidence="3" id="KW-0804">Transcription</keyword>
<keyword evidence="7" id="KW-1185">Reference proteome</keyword>
<gene>
    <name evidence="6" type="ORF">MY1_0857</name>
</gene>
<dbReference type="GO" id="GO:0003677">
    <property type="term" value="F:DNA binding"/>
    <property type="evidence" value="ECO:0007669"/>
    <property type="project" value="UniProtKB-KW"/>
</dbReference>
<dbReference type="RefSeq" id="WP_007550415.1">
    <property type="nucleotide sequence ID" value="NZ_AFPU01000001.1"/>
</dbReference>
<dbReference type="SUPFAM" id="SSF46785">
    <property type="entry name" value="Winged helix' DNA-binding domain"/>
    <property type="match status" value="1"/>
</dbReference>
<keyword evidence="2" id="KW-0238">DNA-binding</keyword>
<proteinExistence type="predicted"/>
<protein>
    <submittedName>
        <fullName evidence="6">Transcriptional regulator, ArsR family</fullName>
    </submittedName>
</protein>
<dbReference type="PANTHER" id="PTHR33154">
    <property type="entry name" value="TRANSCRIPTIONAL REGULATOR, ARSR FAMILY"/>
    <property type="match status" value="1"/>
</dbReference>
<keyword evidence="4" id="KW-0812">Transmembrane</keyword>
<dbReference type="STRING" id="1001994.MY1_0857"/>
<dbReference type="InterPro" id="IPR036388">
    <property type="entry name" value="WH-like_DNA-bd_sf"/>
</dbReference>
<evidence type="ECO:0000256" key="1">
    <source>
        <dbReference type="ARBA" id="ARBA00023015"/>
    </source>
</evidence>
<evidence type="ECO:0000313" key="6">
    <source>
        <dbReference type="EMBL" id="EGP93619.1"/>
    </source>
</evidence>
<keyword evidence="4" id="KW-1133">Transmembrane helix</keyword>
<evidence type="ECO:0000256" key="2">
    <source>
        <dbReference type="ARBA" id="ARBA00023125"/>
    </source>
</evidence>
<dbReference type="OrthoDB" id="11368at2157"/>
<dbReference type="InterPro" id="IPR051081">
    <property type="entry name" value="HTH_MetalResp_TranReg"/>
</dbReference>
<dbReference type="InterPro" id="IPR001845">
    <property type="entry name" value="HTH_ArsR_DNA-bd_dom"/>
</dbReference>
<name>F9CWG7_9ARCH</name>
<dbReference type="EMBL" id="AFPU01000001">
    <property type="protein sequence ID" value="EGP93619.1"/>
    <property type="molecule type" value="Genomic_DNA"/>
</dbReference>
<dbReference type="PANTHER" id="PTHR33154:SF35">
    <property type="entry name" value="TRANSCRIPTIONAL REGULATOR, ARSR FAMILY"/>
    <property type="match status" value="1"/>
</dbReference>
<dbReference type="GO" id="GO:0003700">
    <property type="term" value="F:DNA-binding transcription factor activity"/>
    <property type="evidence" value="ECO:0007669"/>
    <property type="project" value="InterPro"/>
</dbReference>
<dbReference type="Gene3D" id="1.10.10.10">
    <property type="entry name" value="Winged helix-like DNA-binding domain superfamily/Winged helix DNA-binding domain"/>
    <property type="match status" value="1"/>
</dbReference>
<feature type="domain" description="HTH arsR-type" evidence="5">
    <location>
        <begin position="35"/>
        <end position="117"/>
    </location>
</feature>
<dbReference type="Proteomes" id="UP000004440">
    <property type="component" value="Unassembled WGS sequence"/>
</dbReference>
<evidence type="ECO:0000259" key="5">
    <source>
        <dbReference type="SMART" id="SM00418"/>
    </source>
</evidence>
<dbReference type="CDD" id="cd00090">
    <property type="entry name" value="HTH_ARSR"/>
    <property type="match status" value="1"/>
</dbReference>
<sequence>MKDEIGDALKDTEGDTIGIADRVEILSTEDSKLKSVGEILSSDSSRAILKILFNDSLTANQISQKTEISLPLVIYHLKKMQDAGVVKITNIGKNTKSHDMKFYTVDKLAIVILPAMMSEPAKKSKSLFNSFTRIHRLATLGGASIAAWFSSQLIQKGNVMQDGDMSANTQMPPDVPEMAFKSIPEESADVAMESVPIDEMARMSESADTMMKSSPIMDTAPMTQAFDPIVQILWSVVTVLIVVVAGLVIEVVITKRRKNIAKH</sequence>
<dbReference type="Pfam" id="PF01022">
    <property type="entry name" value="HTH_5"/>
    <property type="match status" value="1"/>
</dbReference>
<evidence type="ECO:0000256" key="4">
    <source>
        <dbReference type="SAM" id="Phobius"/>
    </source>
</evidence>
<dbReference type="InterPro" id="IPR036390">
    <property type="entry name" value="WH_DNA-bd_sf"/>
</dbReference>
<dbReference type="InterPro" id="IPR011991">
    <property type="entry name" value="ArsR-like_HTH"/>
</dbReference>